<dbReference type="CDD" id="cd02511">
    <property type="entry name" value="Beta4Glucosyltransferase"/>
    <property type="match status" value="1"/>
</dbReference>
<evidence type="ECO:0000313" key="3">
    <source>
        <dbReference type="EMBL" id="SFK38455.1"/>
    </source>
</evidence>
<gene>
    <name evidence="3" type="ORF">SAMN04487865_106415</name>
</gene>
<organism evidence="3 4">
    <name type="scientific">Succinivibrio dextrinosolvens</name>
    <dbReference type="NCBI Taxonomy" id="83771"/>
    <lineage>
        <taxon>Bacteria</taxon>
        <taxon>Pseudomonadati</taxon>
        <taxon>Pseudomonadota</taxon>
        <taxon>Gammaproteobacteria</taxon>
        <taxon>Aeromonadales</taxon>
        <taxon>Succinivibrionaceae</taxon>
        <taxon>Succinivibrio</taxon>
    </lineage>
</organism>
<name>A0A662ZBY3_9GAMM</name>
<dbReference type="RefSeq" id="WP_083397028.1">
    <property type="nucleotide sequence ID" value="NZ_CP047056.1"/>
</dbReference>
<sequence length="261" mass="30555">MLQPSMNDSKFPLTVVILARNEEENIKACIESASFADEILVIENNSSDRTVEFALEMKAKVLNRDLNNDYSAQRNFAIENSKHDWIFMLDADERITQELQKEIITAVNSNEDFCYQVSRENHFVSGVVLHGDLRPDHVERLFLKAKSHYEGNVHERLHSSSPIKRLNGRLIHFPYKTWEIHMNKINYYSSLVAEKYHSKGKRCNFARDIVIKPLWAFIKVYFIHRGFLDGKLGFIFSALHYFYTMEKYLKLDSLNRNSGKI</sequence>
<dbReference type="InterPro" id="IPR001173">
    <property type="entry name" value="Glyco_trans_2-like"/>
</dbReference>
<keyword evidence="4" id="KW-1185">Reference proteome</keyword>
<comment type="similarity">
    <text evidence="1">Belongs to the glycosyltransferase 2 family. WaaE/KdtX subfamily.</text>
</comment>
<dbReference type="OrthoDB" id="9815923at2"/>
<reference evidence="3 4" key="1">
    <citation type="submission" date="2016-10" db="EMBL/GenBank/DDBJ databases">
        <authorList>
            <person name="Varghese N."/>
            <person name="Submissions S."/>
        </authorList>
    </citation>
    <scope>NUCLEOTIDE SEQUENCE [LARGE SCALE GENOMIC DNA]</scope>
    <source>
        <strain evidence="3 4">22B</strain>
    </source>
</reference>
<keyword evidence="3" id="KW-0808">Transferase</keyword>
<dbReference type="Pfam" id="PF00535">
    <property type="entry name" value="Glycos_transf_2"/>
    <property type="match status" value="1"/>
</dbReference>
<proteinExistence type="inferred from homology"/>
<dbReference type="EMBL" id="FOSF01000064">
    <property type="protein sequence ID" value="SFK38455.1"/>
    <property type="molecule type" value="Genomic_DNA"/>
</dbReference>
<evidence type="ECO:0000259" key="2">
    <source>
        <dbReference type="Pfam" id="PF00535"/>
    </source>
</evidence>
<dbReference type="InterPro" id="IPR029044">
    <property type="entry name" value="Nucleotide-diphossugar_trans"/>
</dbReference>
<feature type="domain" description="Glycosyltransferase 2-like" evidence="2">
    <location>
        <begin position="14"/>
        <end position="137"/>
    </location>
</feature>
<accession>A0A662ZBY3</accession>
<evidence type="ECO:0000313" key="4">
    <source>
        <dbReference type="Proteomes" id="UP000243374"/>
    </source>
</evidence>
<dbReference type="Proteomes" id="UP000243374">
    <property type="component" value="Unassembled WGS sequence"/>
</dbReference>
<dbReference type="PANTHER" id="PTHR43630">
    <property type="entry name" value="POLY-BETA-1,6-N-ACETYL-D-GLUCOSAMINE SYNTHASE"/>
    <property type="match status" value="1"/>
</dbReference>
<dbReference type="Gene3D" id="3.90.550.10">
    <property type="entry name" value="Spore Coat Polysaccharide Biosynthesis Protein SpsA, Chain A"/>
    <property type="match status" value="1"/>
</dbReference>
<dbReference type="SUPFAM" id="SSF53448">
    <property type="entry name" value="Nucleotide-diphospho-sugar transferases"/>
    <property type="match status" value="1"/>
</dbReference>
<dbReference type="AlphaFoldDB" id="A0A662ZBY3"/>
<dbReference type="PANTHER" id="PTHR43630:SF2">
    <property type="entry name" value="GLYCOSYLTRANSFERASE"/>
    <property type="match status" value="1"/>
</dbReference>
<dbReference type="GO" id="GO:0016740">
    <property type="term" value="F:transferase activity"/>
    <property type="evidence" value="ECO:0007669"/>
    <property type="project" value="UniProtKB-KW"/>
</dbReference>
<protein>
    <submittedName>
        <fullName evidence="3">Glycosyltransferase involved in cell wall bisynthesis</fullName>
    </submittedName>
</protein>
<evidence type="ECO:0000256" key="1">
    <source>
        <dbReference type="ARBA" id="ARBA00038494"/>
    </source>
</evidence>